<evidence type="ECO:0000256" key="5">
    <source>
        <dbReference type="ARBA" id="ARBA00022741"/>
    </source>
</evidence>
<name>A0A369CHQ3_9GAMM</name>
<protein>
    <recommendedName>
        <fullName evidence="8">Glutamate--cysteine ligase</fullName>
        <ecNumber evidence="8">6.3.2.2</ecNumber>
    </recommendedName>
    <alternativeName>
        <fullName evidence="8">Gamma-ECS</fullName>
        <shortName evidence="8">GCS</shortName>
    </alternativeName>
    <alternativeName>
        <fullName evidence="8">Gamma-glutamylcysteine synthetase</fullName>
    </alternativeName>
</protein>
<evidence type="ECO:0000256" key="2">
    <source>
        <dbReference type="ARBA" id="ARBA00008772"/>
    </source>
</evidence>
<dbReference type="PANTHER" id="PTHR38761:SF1">
    <property type="entry name" value="GLUTAMATE--CYSTEINE LIGASE"/>
    <property type="match status" value="1"/>
</dbReference>
<accession>A0A369CHQ3</accession>
<comment type="catalytic activity">
    <reaction evidence="7 8 9">
        <text>L-cysteine + L-glutamate + ATP = gamma-L-glutamyl-L-cysteine + ADP + phosphate + H(+)</text>
        <dbReference type="Rhea" id="RHEA:13285"/>
        <dbReference type="ChEBI" id="CHEBI:15378"/>
        <dbReference type="ChEBI" id="CHEBI:29985"/>
        <dbReference type="ChEBI" id="CHEBI:30616"/>
        <dbReference type="ChEBI" id="CHEBI:35235"/>
        <dbReference type="ChEBI" id="CHEBI:43474"/>
        <dbReference type="ChEBI" id="CHEBI:58173"/>
        <dbReference type="ChEBI" id="CHEBI:456216"/>
        <dbReference type="EC" id="6.3.2.2"/>
    </reaction>
</comment>
<dbReference type="GO" id="GO:0005524">
    <property type="term" value="F:ATP binding"/>
    <property type="evidence" value="ECO:0007669"/>
    <property type="project" value="UniProtKB-KW"/>
</dbReference>
<dbReference type="PANTHER" id="PTHR38761">
    <property type="entry name" value="GLUTAMATE--CYSTEINE LIGASE"/>
    <property type="match status" value="1"/>
</dbReference>
<dbReference type="InterPro" id="IPR007370">
    <property type="entry name" value="Glu_cys_ligase"/>
</dbReference>
<dbReference type="NCBIfam" id="TIGR01434">
    <property type="entry name" value="glu_cys_ligase"/>
    <property type="match status" value="1"/>
</dbReference>
<keyword evidence="5 8" id="KW-0547">Nucleotide-binding</keyword>
<evidence type="ECO:0000256" key="9">
    <source>
        <dbReference type="RuleBase" id="RU004391"/>
    </source>
</evidence>
<evidence type="ECO:0000313" key="11">
    <source>
        <dbReference type="EMBL" id="RCX33612.1"/>
    </source>
</evidence>
<keyword evidence="6 8" id="KW-0067">ATP-binding</keyword>
<dbReference type="Gene3D" id="3.30.590.20">
    <property type="match status" value="1"/>
</dbReference>
<comment type="similarity">
    <text evidence="2 8">Belongs to the glutamate--cysteine ligase type 1 family. Type 1 subfamily.</text>
</comment>
<comment type="pathway">
    <text evidence="1 8 9">Sulfur metabolism; glutathione biosynthesis; glutathione from L-cysteine and L-glutamate: step 1/2.</text>
</comment>
<reference evidence="11 12" key="1">
    <citation type="submission" date="2018-07" db="EMBL/GenBank/DDBJ databases">
        <title>Genomic Encyclopedia of Type Strains, Phase IV (KMG-IV): sequencing the most valuable type-strain genomes for metagenomic binning, comparative biology and taxonomic classification.</title>
        <authorList>
            <person name="Goeker M."/>
        </authorList>
    </citation>
    <scope>NUCLEOTIDE SEQUENCE [LARGE SCALE GENOMIC DNA]</scope>
    <source>
        <strain evidence="11 12">DSM 26407</strain>
    </source>
</reference>
<keyword evidence="3 8" id="KW-0436">Ligase</keyword>
<evidence type="ECO:0000256" key="8">
    <source>
        <dbReference type="HAMAP-Rule" id="MF_00578"/>
    </source>
</evidence>
<keyword evidence="12" id="KW-1185">Reference proteome</keyword>
<dbReference type="SUPFAM" id="SSF55931">
    <property type="entry name" value="Glutamine synthetase/guanido kinase"/>
    <property type="match status" value="1"/>
</dbReference>
<dbReference type="UniPathway" id="UPA00142">
    <property type="reaction ID" value="UER00209"/>
</dbReference>
<dbReference type="HAMAP" id="MF_00578">
    <property type="entry name" value="Glu_cys_ligase"/>
    <property type="match status" value="1"/>
</dbReference>
<comment type="caution">
    <text evidence="11">The sequence shown here is derived from an EMBL/GenBank/DDBJ whole genome shotgun (WGS) entry which is preliminary data.</text>
</comment>
<dbReference type="InterPro" id="IPR014746">
    <property type="entry name" value="Gln_synth/guanido_kin_cat_dom"/>
</dbReference>
<dbReference type="InterPro" id="IPR006334">
    <property type="entry name" value="Glut_cys_ligase"/>
</dbReference>
<evidence type="ECO:0000256" key="7">
    <source>
        <dbReference type="ARBA" id="ARBA00048819"/>
    </source>
</evidence>
<dbReference type="EC" id="6.3.2.2" evidence="8"/>
<keyword evidence="4 8" id="KW-0317">Glutathione biosynthesis</keyword>
<gene>
    <name evidence="8" type="primary">gshA</name>
    <name evidence="11" type="ORF">DFQ59_101919</name>
</gene>
<dbReference type="GO" id="GO:0006750">
    <property type="term" value="P:glutathione biosynthetic process"/>
    <property type="evidence" value="ECO:0007669"/>
    <property type="project" value="UniProtKB-UniRule"/>
</dbReference>
<evidence type="ECO:0000313" key="12">
    <source>
        <dbReference type="Proteomes" id="UP000252707"/>
    </source>
</evidence>
<dbReference type="GO" id="GO:0005829">
    <property type="term" value="C:cytosol"/>
    <property type="evidence" value="ECO:0007669"/>
    <property type="project" value="TreeGrafter"/>
</dbReference>
<dbReference type="Proteomes" id="UP000252707">
    <property type="component" value="Unassembled WGS sequence"/>
</dbReference>
<dbReference type="Pfam" id="PF04262">
    <property type="entry name" value="Glu_cys_ligase"/>
    <property type="match status" value="1"/>
</dbReference>
<dbReference type="GO" id="GO:0046872">
    <property type="term" value="F:metal ion binding"/>
    <property type="evidence" value="ECO:0007669"/>
    <property type="project" value="TreeGrafter"/>
</dbReference>
<evidence type="ECO:0000259" key="10">
    <source>
        <dbReference type="Pfam" id="PF04262"/>
    </source>
</evidence>
<evidence type="ECO:0000256" key="6">
    <source>
        <dbReference type="ARBA" id="ARBA00022840"/>
    </source>
</evidence>
<evidence type="ECO:0000256" key="4">
    <source>
        <dbReference type="ARBA" id="ARBA00022684"/>
    </source>
</evidence>
<dbReference type="EMBL" id="QPJY01000001">
    <property type="protein sequence ID" value="RCX33612.1"/>
    <property type="molecule type" value="Genomic_DNA"/>
</dbReference>
<proteinExistence type="inferred from homology"/>
<organism evidence="11 12">
    <name type="scientific">Thioalbus denitrificans</name>
    <dbReference type="NCBI Taxonomy" id="547122"/>
    <lineage>
        <taxon>Bacteria</taxon>
        <taxon>Pseudomonadati</taxon>
        <taxon>Pseudomonadota</taxon>
        <taxon>Gammaproteobacteria</taxon>
        <taxon>Chromatiales</taxon>
        <taxon>Ectothiorhodospiraceae</taxon>
        <taxon>Thioalbus</taxon>
    </lineage>
</organism>
<feature type="domain" description="Glutamate--cysteine ligase" evidence="10">
    <location>
        <begin position="16"/>
        <end position="380"/>
    </location>
</feature>
<dbReference type="GO" id="GO:0004357">
    <property type="term" value="F:glutamate-cysteine ligase activity"/>
    <property type="evidence" value="ECO:0007669"/>
    <property type="project" value="UniProtKB-UniRule"/>
</dbReference>
<evidence type="ECO:0000256" key="3">
    <source>
        <dbReference type="ARBA" id="ARBA00022598"/>
    </source>
</evidence>
<dbReference type="AlphaFoldDB" id="A0A369CHQ3"/>
<sequence length="523" mass="59058">MYATIQQRLGRLTGSGIHALLKESRIGLEKESLRVNSEGSLALTPHPVALGSPLTHPWITTDYAEPLLELITPPMATFAEALGFLRDVQRFVYPRIGEEILWATSMPCVVRGESSIPLARYGSSNAGTMKTVYRRGLGYRYGRVMQVIAGIHFNYSFGQAFWAGLQGLEGDGVPLREFIDTRYFALLRNLQRLGWLVPYLFGASPAVCKSFLCGQPNRLRQFDPGTYYEPWATSLRMGDIGYQNNQENKRGIKANYDSLDAYVESLRCAIETPCPEYEAIGVKVDGKYRQLNGNILQIENEYYSTVRPKQVPIGNEKPTLALTRRGVAYFELRSLDVNAFDPLGVNEEQLHFLEALTLFCLLADSPPIDAVERENIDWNEMTTAHRGREPGLELRRNGAMVSLRAWAAEVTGAMEGVCRVLDEVKGPGYLEALRLQQAKVEDPERTPSARMLREMRENGETFHAFARRMSLKHQRYFMALPEDADRTREFTGLAAGSISDQRAVEAADDIDFDEYLRRYFAQH</sequence>
<evidence type="ECO:0000256" key="1">
    <source>
        <dbReference type="ARBA" id="ARBA00005006"/>
    </source>
</evidence>